<dbReference type="EMBL" id="LVVM01006603">
    <property type="protein sequence ID" value="OJA07633.1"/>
    <property type="molecule type" value="Genomic_DNA"/>
</dbReference>
<dbReference type="InterPro" id="IPR002067">
    <property type="entry name" value="MCP"/>
</dbReference>
<dbReference type="GO" id="GO:0005743">
    <property type="term" value="C:mitochondrial inner membrane"/>
    <property type="evidence" value="ECO:0007669"/>
    <property type="project" value="UniProtKB-SubCell"/>
</dbReference>
<dbReference type="InterPro" id="IPR018108">
    <property type="entry name" value="MCP_transmembrane"/>
</dbReference>
<evidence type="ECO:0000256" key="2">
    <source>
        <dbReference type="ARBA" id="ARBA00006375"/>
    </source>
</evidence>
<keyword evidence="8 19" id="KW-0949">S-adenosyl-L-methionine</keyword>
<dbReference type="Gene3D" id="1.50.40.10">
    <property type="entry name" value="Mitochondrial carrier domain"/>
    <property type="match status" value="1"/>
</dbReference>
<dbReference type="Pfam" id="PF00036">
    <property type="entry name" value="EF-hand_1"/>
    <property type="match status" value="1"/>
</dbReference>
<evidence type="ECO:0000256" key="9">
    <source>
        <dbReference type="ARBA" id="ARBA00022692"/>
    </source>
</evidence>
<keyword evidence="14 19" id="KW-0496">Mitochondrion</keyword>
<keyword evidence="6 19" id="KW-0489">Methyltransferase</keyword>
<keyword evidence="24" id="KW-1185">Reference proteome</keyword>
<dbReference type="Pfam" id="PF02475">
    <property type="entry name" value="TRM5-TYW2_MTfase"/>
    <property type="match status" value="1"/>
</dbReference>
<feature type="binding site" evidence="19">
    <location>
        <position position="343"/>
    </location>
    <ligand>
        <name>S-adenosyl-L-methionine</name>
        <dbReference type="ChEBI" id="CHEBI:59789"/>
    </ligand>
</feature>
<dbReference type="InterPro" id="IPR029063">
    <property type="entry name" value="SAM-dependent_MTases_sf"/>
</dbReference>
<comment type="subunit">
    <text evidence="19">Monomer.</text>
</comment>
<comment type="function">
    <text evidence="18">Calcium-dependent mitochondrial aspartate and glutamate carrier. Transport of glutamate in mitochondria is required for mitochondrial transamination reactions and ornithine synthesis. Plays also a role in malate-aspartate NADH shuttle, which is critical for growth on acetate and fatty acids.</text>
</comment>
<comment type="similarity">
    <text evidence="2">Belongs to the mitochondrial carrier (TC 2.A.29) family.</text>
</comment>
<dbReference type="Gene3D" id="1.10.238.10">
    <property type="entry name" value="EF-hand"/>
    <property type="match status" value="2"/>
</dbReference>
<evidence type="ECO:0000313" key="24">
    <source>
        <dbReference type="Proteomes" id="UP000183567"/>
    </source>
</evidence>
<keyword evidence="4" id="KW-0813">Transport</keyword>
<dbReference type="InterPro" id="IPR036249">
    <property type="entry name" value="Thioredoxin-like_sf"/>
</dbReference>
<dbReference type="STRING" id="180088.A0A1J8Q1N1"/>
<comment type="function">
    <text evidence="19">Specifically methylates the N1 position of guanosine-37 in various cytoplasmic and mitochondrial tRNAs. Methylation is not dependent on the nature of the nucleoside 5' of the target nucleoside. This is the first step in the biosynthesis of wybutosine (yW), a modified base adjacent to the anticodon of tRNAs and required for accurate decoding.</text>
</comment>
<comment type="catalytic activity">
    <reaction evidence="19">
        <text>guanosine(37) in tRNA + S-adenosyl-L-methionine = N(1)-methylguanosine(37) in tRNA + S-adenosyl-L-homocysteine + H(+)</text>
        <dbReference type="Rhea" id="RHEA:36899"/>
        <dbReference type="Rhea" id="RHEA-COMP:10145"/>
        <dbReference type="Rhea" id="RHEA-COMP:10147"/>
        <dbReference type="ChEBI" id="CHEBI:15378"/>
        <dbReference type="ChEBI" id="CHEBI:57856"/>
        <dbReference type="ChEBI" id="CHEBI:59789"/>
        <dbReference type="ChEBI" id="CHEBI:73542"/>
        <dbReference type="ChEBI" id="CHEBI:74269"/>
        <dbReference type="EC" id="2.1.1.228"/>
    </reaction>
</comment>
<reference evidence="23 24" key="1">
    <citation type="submission" date="2016-03" db="EMBL/GenBank/DDBJ databases">
        <title>Comparative genomics of the ectomycorrhizal sister species Rhizopogon vinicolor and Rhizopogon vesiculosus (Basidiomycota: Boletales) reveals a divergence of the mating type B locus.</title>
        <authorList>
            <person name="Mujic A.B."/>
            <person name="Kuo A."/>
            <person name="Tritt A."/>
            <person name="Lipzen A."/>
            <person name="Chen C."/>
            <person name="Johnson J."/>
            <person name="Sharma A."/>
            <person name="Barry K."/>
            <person name="Grigoriev I.V."/>
            <person name="Spatafora J.W."/>
        </authorList>
    </citation>
    <scope>NUCLEOTIDE SEQUENCE [LARGE SCALE GENOMIC DNA]</scope>
    <source>
        <strain evidence="23 24">AM-OR11-056</strain>
    </source>
</reference>
<evidence type="ECO:0000256" key="16">
    <source>
        <dbReference type="ARBA" id="ARBA00023242"/>
    </source>
</evidence>
<dbReference type="InterPro" id="IPR030382">
    <property type="entry name" value="MeTrfase_TRM5/TYW2"/>
</dbReference>
<evidence type="ECO:0000256" key="3">
    <source>
        <dbReference type="ARBA" id="ARBA00009775"/>
    </source>
</evidence>
<dbReference type="SUPFAM" id="SSF52833">
    <property type="entry name" value="Thioredoxin-like"/>
    <property type="match status" value="1"/>
</dbReference>
<feature type="repeat" description="Solcar" evidence="20">
    <location>
        <begin position="820"/>
        <end position="907"/>
    </location>
</feature>
<dbReference type="CDD" id="cd00051">
    <property type="entry name" value="EFh"/>
    <property type="match status" value="1"/>
</dbReference>
<dbReference type="EC" id="2.1.1.228" evidence="19"/>
<dbReference type="FunFam" id="1.50.40.10:FF:000004">
    <property type="entry name" value="Calcium-binding mitochondrial carrier protein Aralar1"/>
    <property type="match status" value="1"/>
</dbReference>
<dbReference type="PROSITE" id="PS51684">
    <property type="entry name" value="SAM_MT_TRM5_TYW2"/>
    <property type="match status" value="1"/>
</dbReference>
<evidence type="ECO:0000256" key="20">
    <source>
        <dbReference type="PROSITE-ProRule" id="PRU00282"/>
    </source>
</evidence>
<evidence type="ECO:0000259" key="21">
    <source>
        <dbReference type="PROSITE" id="PS50222"/>
    </source>
</evidence>
<evidence type="ECO:0000256" key="1">
    <source>
        <dbReference type="ARBA" id="ARBA00004448"/>
    </source>
</evidence>
<dbReference type="InterPro" id="IPR002048">
    <property type="entry name" value="EF_hand_dom"/>
</dbReference>
<dbReference type="PROSITE" id="PS00018">
    <property type="entry name" value="EF_HAND_1"/>
    <property type="match status" value="1"/>
</dbReference>
<dbReference type="SMART" id="SM00054">
    <property type="entry name" value="EFh"/>
    <property type="match status" value="2"/>
</dbReference>
<dbReference type="InterPro" id="IPR025792">
    <property type="entry name" value="tRNA_Gua_MeTrfase_euk"/>
</dbReference>
<dbReference type="GO" id="GO:0052906">
    <property type="term" value="F:tRNA (guanine(37)-N1)-methyltransferase activity"/>
    <property type="evidence" value="ECO:0007669"/>
    <property type="project" value="UniProtKB-UniRule"/>
</dbReference>
<evidence type="ECO:0000313" key="23">
    <source>
        <dbReference type="EMBL" id="OJA07633.1"/>
    </source>
</evidence>
<dbReference type="PROSITE" id="PS50920">
    <property type="entry name" value="SOLCAR"/>
    <property type="match status" value="3"/>
</dbReference>
<dbReference type="GO" id="GO:0015183">
    <property type="term" value="F:L-aspartate transmembrane transporter activity"/>
    <property type="evidence" value="ECO:0007669"/>
    <property type="project" value="TreeGrafter"/>
</dbReference>
<evidence type="ECO:0000256" key="6">
    <source>
        <dbReference type="ARBA" id="ARBA00022603"/>
    </source>
</evidence>
<evidence type="ECO:0000256" key="4">
    <source>
        <dbReference type="ARBA" id="ARBA00022448"/>
    </source>
</evidence>
<dbReference type="InterPro" id="IPR018247">
    <property type="entry name" value="EF_Hand_1_Ca_BS"/>
</dbReference>
<feature type="domain" description="SAM-dependent methyltransferase TRM5/TYW2-type" evidence="22">
    <location>
        <begin position="112"/>
        <end position="435"/>
    </location>
</feature>
<dbReference type="SUPFAM" id="SSF47473">
    <property type="entry name" value="EF-hand"/>
    <property type="match status" value="2"/>
</dbReference>
<evidence type="ECO:0000259" key="22">
    <source>
        <dbReference type="PROSITE" id="PS51684"/>
    </source>
</evidence>
<keyword evidence="9 20" id="KW-0812">Transmembrane</keyword>
<dbReference type="GO" id="GO:0005634">
    <property type="term" value="C:nucleus"/>
    <property type="evidence" value="ECO:0007669"/>
    <property type="project" value="UniProtKB-SubCell"/>
</dbReference>
<dbReference type="InterPro" id="IPR010357">
    <property type="entry name" value="TXNDC17_dom"/>
</dbReference>
<comment type="similarity">
    <text evidence="3">Belongs to the class I-like SAM-binding methyltransferase superfamily. TRM5/TYW2 family.</text>
</comment>
<evidence type="ECO:0000256" key="8">
    <source>
        <dbReference type="ARBA" id="ARBA00022691"/>
    </source>
</evidence>
<keyword evidence="19" id="KW-0819">tRNA processing</keyword>
<comment type="caution">
    <text evidence="23">The sequence shown here is derived from an EMBL/GenBank/DDBJ whole genome shotgun (WGS) entry which is preliminary data.</text>
</comment>
<dbReference type="Pfam" id="PF13202">
    <property type="entry name" value="EF-hand_5"/>
    <property type="match status" value="1"/>
</dbReference>
<accession>A0A1J8Q1N1</accession>
<dbReference type="Gene3D" id="3.40.30.10">
    <property type="entry name" value="Glutaredoxin"/>
    <property type="match status" value="1"/>
</dbReference>
<dbReference type="Gene3D" id="3.30.300.110">
    <property type="entry name" value="Met-10+ protein-like domains"/>
    <property type="match status" value="1"/>
</dbReference>
<evidence type="ECO:0000256" key="11">
    <source>
        <dbReference type="ARBA" id="ARBA00022792"/>
    </source>
</evidence>
<evidence type="ECO:0000256" key="7">
    <source>
        <dbReference type="ARBA" id="ARBA00022679"/>
    </source>
</evidence>
<feature type="domain" description="EF-hand" evidence="21">
    <location>
        <begin position="533"/>
        <end position="568"/>
    </location>
</feature>
<evidence type="ECO:0000256" key="19">
    <source>
        <dbReference type="HAMAP-Rule" id="MF_03152"/>
    </source>
</evidence>
<dbReference type="PRINTS" id="PR00926">
    <property type="entry name" value="MITOCARRIER"/>
</dbReference>
<organism evidence="23 24">
    <name type="scientific">Rhizopogon vesiculosus</name>
    <dbReference type="NCBI Taxonomy" id="180088"/>
    <lineage>
        <taxon>Eukaryota</taxon>
        <taxon>Fungi</taxon>
        <taxon>Dikarya</taxon>
        <taxon>Basidiomycota</taxon>
        <taxon>Agaricomycotina</taxon>
        <taxon>Agaricomycetes</taxon>
        <taxon>Agaricomycetidae</taxon>
        <taxon>Boletales</taxon>
        <taxon>Suillineae</taxon>
        <taxon>Rhizopogonaceae</taxon>
        <taxon>Rhizopogon</taxon>
    </lineage>
</organism>
<name>A0A1J8Q1N1_9AGAM</name>
<sequence>MTCTLTLDASPPVLRSINTTLDRDAFKKTIPVLAARVPTASTGLLLKSDVMKKSLMDLPKLRSVLRDPHDDHARLVLLNVSDDAALSPEVHNFLREQSATLVTHNVNLTYDYWTADEILHSILPEELCEGSPSGFAITGHLAHMNLNKEYLPYKHIIDSIDTKYRFFQMELLAGEPNYIVEHHESNCRFTFDFTQVYWNSRLHTEHDRLVQLFQPTDVIADVFAGVGPFAIPAAKKGCAVFANDLNPESARYLTKNIVDNKVASLVRASCEDGRDFIKRVVTRAIDHPFPVYTGPKLSKMQEKEQKRRSQLAKSPLATEVVLVDHFTAVKPSPRQGISHFVMNLPDSAIDFLDCFRGIFSGGASARDLIGIYANMPMVHCHCFTRELQPDKAEADIRQRVESKLGHKLDEAVTLHMVRAMAPLPRVISTMHCDADGASSSLTGSALKSVRSVVAAPENELKRWRRVFEANAKVVIDGEKYLDPDSFVNAIAPKDDSTKIGRAQFAILFRVADSSKRGLVSWDDFTVFETLLKRPDADYWIAFKYFDVDNSGTITFDEFKNVFSANVGPSAIPFDFDCDWVKLYLGQKNGTHVLGYNEFTQLMKGLQGERLRQAFKYLDKDQDGFIRPEGFKQIILEIAGHKLSDAVIERLPTLCTLTAGGRISYSEVVAFQNVIREMDMVERIIREATAKSKDGRIDQSDFLNHSAANSRYALFTPMEASIIFHFAGRGSGFAGAFGATIVYPIDMVKTRMQNQRSTVVGQMLYKNSMDCAKKIFRNEGFVGFYRGLGPQLIGVAPEKAIKLTVNDLIRGRAMDPETGRIKLGWELAAGGIAGGCQVIFTNPLEIVKIRLQVQGEAAKLEGAVRKGAVHIVRQLGIVGLYKGASACLLRDIPFSAIYFTAYSHLKKDVFHDGYNGKQLSFLETLGAAGIAGMPAAYLTTPADVVKTRLQVEARQGQTHYKGLTDAFVKINREEGFKALFKGGPARVLRSSPQFGFTLLAYEYLQKFLPYPWQQNKPEVKTALTSKRDDMSRIRARNALKILLDVHDTLERLAIENNMIHSALFLIYYGRLVLLRRYSAPLLLDDFLTLTVLTQLELFMIVRRSILQLDILLRVLIQSHPVGHMPLREIEFPSDPKDLAHAKEQFLIFYSSRINGELWCPDCVAVDQTIQGTFGPEDGPSAVIVYVGQKPEWKTPSNVFRDEPWQVTSVPTVIKLKESKIAGRLDSDINTRLAAFIQG</sequence>
<dbReference type="HAMAP" id="MF_03152">
    <property type="entry name" value="TRM5"/>
    <property type="match status" value="1"/>
</dbReference>
<keyword evidence="16 19" id="KW-0539">Nucleus</keyword>
<dbReference type="PROSITE" id="PS50222">
    <property type="entry name" value="EF_HAND_2"/>
    <property type="match status" value="2"/>
</dbReference>
<keyword evidence="13" id="KW-1133">Transmembrane helix</keyword>
<comment type="subunit">
    <text evidence="17">Homodimer (via N-terminus).</text>
</comment>
<dbReference type="SUPFAM" id="SSF53335">
    <property type="entry name" value="S-adenosyl-L-methionine-dependent methyltransferases"/>
    <property type="match status" value="1"/>
</dbReference>
<evidence type="ECO:0000256" key="15">
    <source>
        <dbReference type="ARBA" id="ARBA00023136"/>
    </source>
</evidence>
<dbReference type="InterPro" id="IPR056744">
    <property type="entry name" value="TRM5/TYW2-like_N"/>
</dbReference>
<dbReference type="AlphaFoldDB" id="A0A1J8Q1N1"/>
<evidence type="ECO:0000256" key="18">
    <source>
        <dbReference type="ARBA" id="ARBA00059916"/>
    </source>
</evidence>
<evidence type="ECO:0000256" key="13">
    <source>
        <dbReference type="ARBA" id="ARBA00022989"/>
    </source>
</evidence>
<dbReference type="Gene3D" id="3.40.50.150">
    <property type="entry name" value="Vaccinia Virus protein VP39"/>
    <property type="match status" value="1"/>
</dbReference>
<protein>
    <recommendedName>
        <fullName evidence="19">tRNA (guanine(37)-N1)-methyltransferase</fullName>
        <ecNumber evidence="19">2.1.1.228</ecNumber>
    </recommendedName>
    <alternativeName>
        <fullName evidence="19">M1G-methyltransferase</fullName>
    </alternativeName>
    <alternativeName>
        <fullName evidence="19">tRNA [GM37] methyltransferase</fullName>
    </alternativeName>
    <alternativeName>
        <fullName evidence="19">tRNA methyltransferase 5</fullName>
    </alternativeName>
</protein>
<dbReference type="PANTHER" id="PTHR45678:SF9">
    <property type="entry name" value="CALCIUM-BINDING MITOCHONDRIAL CARRIER PROTEIN ARALAR1"/>
    <property type="match status" value="1"/>
</dbReference>
<feature type="binding site" evidence="19">
    <location>
        <begin position="272"/>
        <end position="273"/>
    </location>
    <ligand>
        <name>S-adenosyl-L-methionine</name>
        <dbReference type="ChEBI" id="CHEBI:59789"/>
    </ligand>
</feature>
<dbReference type="Proteomes" id="UP000183567">
    <property type="component" value="Unassembled WGS sequence"/>
</dbReference>
<dbReference type="GO" id="GO:0043490">
    <property type="term" value="P:malate-aspartate shuttle"/>
    <property type="evidence" value="ECO:0007669"/>
    <property type="project" value="TreeGrafter"/>
</dbReference>
<evidence type="ECO:0000256" key="17">
    <source>
        <dbReference type="ARBA" id="ARBA00038674"/>
    </source>
</evidence>
<dbReference type="GO" id="GO:0030488">
    <property type="term" value="P:tRNA methylation"/>
    <property type="evidence" value="ECO:0007669"/>
    <property type="project" value="UniProtKB-UniRule"/>
</dbReference>
<dbReference type="SUPFAM" id="SSF103506">
    <property type="entry name" value="Mitochondrial carrier"/>
    <property type="match status" value="1"/>
</dbReference>
<keyword evidence="7 19" id="KW-0808">Transferase</keyword>
<dbReference type="OrthoDB" id="2161at2759"/>
<evidence type="ECO:0000256" key="10">
    <source>
        <dbReference type="ARBA" id="ARBA00022737"/>
    </source>
</evidence>
<dbReference type="InterPro" id="IPR023395">
    <property type="entry name" value="MCP_dom_sf"/>
</dbReference>
<evidence type="ECO:0000256" key="14">
    <source>
        <dbReference type="ARBA" id="ARBA00023128"/>
    </source>
</evidence>
<feature type="binding site" evidence="19">
    <location>
        <begin position="244"/>
        <end position="245"/>
    </location>
    <ligand>
        <name>S-adenosyl-L-methionine</name>
        <dbReference type="ChEBI" id="CHEBI:59789"/>
    </ligand>
</feature>
<feature type="repeat" description="Solcar" evidence="20">
    <location>
        <begin position="721"/>
        <end position="811"/>
    </location>
</feature>
<feature type="binding site" evidence="19">
    <location>
        <position position="206"/>
    </location>
    <ligand>
        <name>S-adenosyl-L-methionine</name>
        <dbReference type="ChEBI" id="CHEBI:59789"/>
    </ligand>
</feature>
<dbReference type="Pfam" id="PF06110">
    <property type="entry name" value="TXD17-like_Trx"/>
    <property type="match status" value="1"/>
</dbReference>
<evidence type="ECO:0000256" key="5">
    <source>
        <dbReference type="ARBA" id="ARBA00022490"/>
    </source>
</evidence>
<dbReference type="InterPro" id="IPR051028">
    <property type="entry name" value="Mito_Solute_Carrier"/>
</dbReference>
<keyword evidence="5 19" id="KW-0963">Cytoplasm</keyword>
<evidence type="ECO:0000256" key="12">
    <source>
        <dbReference type="ARBA" id="ARBA00022837"/>
    </source>
</evidence>
<comment type="similarity">
    <text evidence="19">Belongs to the TRM5 / TYW2 family.</text>
</comment>
<feature type="domain" description="EF-hand" evidence="21">
    <location>
        <begin position="605"/>
        <end position="640"/>
    </location>
</feature>
<keyword evidence="15 20" id="KW-0472">Membrane</keyword>
<gene>
    <name evidence="19" type="primary">TRM5</name>
    <name evidence="23" type="ORF">AZE42_01105</name>
</gene>
<dbReference type="InterPro" id="IPR056743">
    <property type="entry name" value="TRM5-TYW2-like_MTfase"/>
</dbReference>
<keyword evidence="12" id="KW-0106">Calcium</keyword>
<proteinExistence type="inferred from homology"/>
<dbReference type="GO" id="GO:0005759">
    <property type="term" value="C:mitochondrial matrix"/>
    <property type="evidence" value="ECO:0007669"/>
    <property type="project" value="UniProtKB-SubCell"/>
</dbReference>
<dbReference type="GO" id="GO:0005509">
    <property type="term" value="F:calcium ion binding"/>
    <property type="evidence" value="ECO:0007669"/>
    <property type="project" value="InterPro"/>
</dbReference>
<dbReference type="GO" id="GO:0005313">
    <property type="term" value="F:L-glutamate transmembrane transporter activity"/>
    <property type="evidence" value="ECO:0007669"/>
    <property type="project" value="TreeGrafter"/>
</dbReference>
<comment type="subcellular location">
    <subcellularLocation>
        <location evidence="1">Mitochondrion inner membrane</location>
        <topology evidence="1">Multi-pass membrane protein</topology>
    </subcellularLocation>
    <subcellularLocation>
        <location evidence="19">Mitochondrion matrix</location>
    </subcellularLocation>
    <subcellularLocation>
        <location evidence="19">Nucleus</location>
    </subcellularLocation>
    <subcellularLocation>
        <location evidence="19">Cytoplasm</location>
    </subcellularLocation>
    <text evidence="19">Predominantly in the mitochondria and in the nucleus.</text>
</comment>
<dbReference type="PANTHER" id="PTHR45678">
    <property type="entry name" value="MITOCHONDRIAL 2-OXODICARBOXYLATE CARRIER 1-RELATED"/>
    <property type="match status" value="1"/>
</dbReference>
<keyword evidence="11" id="KW-0999">Mitochondrion inner membrane</keyword>
<keyword evidence="10" id="KW-0677">Repeat</keyword>
<feature type="repeat" description="Solcar" evidence="20">
    <location>
        <begin position="918"/>
        <end position="1006"/>
    </location>
</feature>
<dbReference type="Pfam" id="PF00153">
    <property type="entry name" value="Mito_carr"/>
    <property type="match status" value="3"/>
</dbReference>
<dbReference type="InterPro" id="IPR011992">
    <property type="entry name" value="EF-hand-dom_pair"/>
</dbReference>
<dbReference type="Pfam" id="PF25133">
    <property type="entry name" value="TYW2_N_2"/>
    <property type="match status" value="1"/>
</dbReference>